<dbReference type="InterPro" id="IPR013087">
    <property type="entry name" value="Znf_C2H2_type"/>
</dbReference>
<dbReference type="InterPro" id="IPR054076">
    <property type="entry name" value="ZUO1-like_ZHD"/>
</dbReference>
<dbReference type="InterPro" id="IPR022755">
    <property type="entry name" value="Znf_C2H2_jaz"/>
</dbReference>
<dbReference type="PROSITE" id="PS50157">
    <property type="entry name" value="ZINC_FINGER_C2H2_2"/>
    <property type="match status" value="1"/>
</dbReference>
<dbReference type="STRING" id="112090.W4GGH0"/>
<keyword evidence="1" id="KW-0479">Metal-binding</keyword>
<reference evidence="8" key="1">
    <citation type="submission" date="2013-12" db="EMBL/GenBank/DDBJ databases">
        <title>The Genome Sequence of Aphanomyces astaci APO3.</title>
        <authorList>
            <consortium name="The Broad Institute Genomics Platform"/>
            <person name="Russ C."/>
            <person name="Tyler B."/>
            <person name="van West P."/>
            <person name="Dieguez-Uribeondo J."/>
            <person name="Young S.K."/>
            <person name="Zeng Q."/>
            <person name="Gargeya S."/>
            <person name="Fitzgerald M."/>
            <person name="Abouelleil A."/>
            <person name="Alvarado L."/>
            <person name="Chapman S.B."/>
            <person name="Gainer-Dewar J."/>
            <person name="Goldberg J."/>
            <person name="Griggs A."/>
            <person name="Gujja S."/>
            <person name="Hansen M."/>
            <person name="Howarth C."/>
            <person name="Imamovic A."/>
            <person name="Ireland A."/>
            <person name="Larimer J."/>
            <person name="McCowan C."/>
            <person name="Murphy C."/>
            <person name="Pearson M."/>
            <person name="Poon T.W."/>
            <person name="Priest M."/>
            <person name="Roberts A."/>
            <person name="Saif S."/>
            <person name="Shea T."/>
            <person name="Sykes S."/>
            <person name="Wortman J."/>
            <person name="Nusbaum C."/>
            <person name="Birren B."/>
        </authorList>
    </citation>
    <scope>NUCLEOTIDE SEQUENCE [LARGE SCALE GENOMIC DNA]</scope>
    <source>
        <strain evidence="8">APO3</strain>
    </source>
</reference>
<proteinExistence type="predicted"/>
<dbReference type="PROSITE" id="PS00028">
    <property type="entry name" value="ZINC_FINGER_C2H2_1"/>
    <property type="match status" value="2"/>
</dbReference>
<dbReference type="CDD" id="cd06257">
    <property type="entry name" value="DnaJ"/>
    <property type="match status" value="1"/>
</dbReference>
<dbReference type="Pfam" id="PF12171">
    <property type="entry name" value="zf-C2H2_jaz"/>
    <property type="match status" value="1"/>
</dbReference>
<feature type="domain" description="C2H2-type" evidence="7">
    <location>
        <begin position="427"/>
        <end position="454"/>
    </location>
</feature>
<dbReference type="Gene3D" id="1.10.287.110">
    <property type="entry name" value="DnaJ domain"/>
    <property type="match status" value="1"/>
</dbReference>
<dbReference type="InterPro" id="IPR051964">
    <property type="entry name" value="Chaperone_stress_response"/>
</dbReference>
<dbReference type="Pfam" id="PF00226">
    <property type="entry name" value="DnaJ"/>
    <property type="match status" value="1"/>
</dbReference>
<dbReference type="Pfam" id="PF21884">
    <property type="entry name" value="ZUO1-like_ZHD"/>
    <property type="match status" value="1"/>
</dbReference>
<dbReference type="SUPFAM" id="SSF57667">
    <property type="entry name" value="beta-beta-alpha zinc fingers"/>
    <property type="match status" value="1"/>
</dbReference>
<evidence type="ECO:0000256" key="4">
    <source>
        <dbReference type="PROSITE-ProRule" id="PRU00042"/>
    </source>
</evidence>
<evidence type="ECO:0000256" key="1">
    <source>
        <dbReference type="ARBA" id="ARBA00022723"/>
    </source>
</evidence>
<dbReference type="InterPro" id="IPR036236">
    <property type="entry name" value="Znf_C2H2_sf"/>
</dbReference>
<dbReference type="GeneID" id="20809608"/>
<sequence>MRCHYEVLGVERDATAGELRKAFHKLALKWHPDKIKDGQDVEAATQVFQEIQSAYEVVSDPQERAWYDDHREQILRGDDGTHHDGDADDDRFDVMRFFSTSIYKGFKDDDRGFYSVYRGVFEEIDALDQAARGDSTPAPSFGSSTSEVPHAFYDYWRSYMTDQSFSWLDQYKTTDAPSREIRRLMEKDNKKARDTGKKTFSANVRALADYVRKRDKRMIKHVQEKEALRLSQAADKAAAAAARKLAFEAEKAAFQASWEAAATTSEYAAETLRAEEAKRRAKADAMVLVCHLCKKEFKSEKQAQNHLISKKHRDQMVLAGVDPSLLDELDELDARTHDHNEQTTASPSEQTTASPDQQTTPKVVVLLTPEEEAAKRQERDERERKAADKRQERKDKRKTQKKTSDGSVPIPVPALGKAKRVDDDDEFPCGSCAMAFPTLKMLQKHVKKDKHEMP</sequence>
<dbReference type="GO" id="GO:0005737">
    <property type="term" value="C:cytoplasm"/>
    <property type="evidence" value="ECO:0007669"/>
    <property type="project" value="TreeGrafter"/>
</dbReference>
<evidence type="ECO:0000256" key="2">
    <source>
        <dbReference type="ARBA" id="ARBA00022771"/>
    </source>
</evidence>
<feature type="region of interest" description="Disordered" evidence="5">
    <location>
        <begin position="337"/>
        <end position="423"/>
    </location>
</feature>
<keyword evidence="2 4" id="KW-0863">Zinc-finger</keyword>
<feature type="domain" description="J" evidence="6">
    <location>
        <begin position="3"/>
        <end position="71"/>
    </location>
</feature>
<protein>
    <recommendedName>
        <fullName evidence="9">J domain-containing protein</fullName>
    </recommendedName>
</protein>
<evidence type="ECO:0000256" key="5">
    <source>
        <dbReference type="SAM" id="MobiDB-lite"/>
    </source>
</evidence>
<dbReference type="PANTHER" id="PTHR44029:SF1">
    <property type="entry name" value="DNAJ HOMOLOG SUBFAMILY C MEMBER 21"/>
    <property type="match status" value="1"/>
</dbReference>
<gene>
    <name evidence="8" type="ORF">H257_07612</name>
</gene>
<feature type="compositionally biased region" description="Polar residues" evidence="5">
    <location>
        <begin position="342"/>
        <end position="361"/>
    </location>
</feature>
<dbReference type="AlphaFoldDB" id="W4GGH0"/>
<keyword evidence="3" id="KW-0862">Zinc</keyword>
<evidence type="ECO:0000259" key="6">
    <source>
        <dbReference type="PROSITE" id="PS50076"/>
    </source>
</evidence>
<dbReference type="GO" id="GO:0008270">
    <property type="term" value="F:zinc ion binding"/>
    <property type="evidence" value="ECO:0007669"/>
    <property type="project" value="UniProtKB-KW"/>
</dbReference>
<name>W4GGH0_APHAT</name>
<dbReference type="PROSITE" id="PS50076">
    <property type="entry name" value="DNAJ_2"/>
    <property type="match status" value="1"/>
</dbReference>
<evidence type="ECO:0000256" key="3">
    <source>
        <dbReference type="ARBA" id="ARBA00022833"/>
    </source>
</evidence>
<dbReference type="RefSeq" id="XP_009831499.1">
    <property type="nucleotide sequence ID" value="XM_009833197.1"/>
</dbReference>
<accession>W4GGH0</accession>
<dbReference type="EMBL" id="KI913129">
    <property type="protein sequence ID" value="ETV78780.1"/>
    <property type="molecule type" value="Genomic_DNA"/>
</dbReference>
<dbReference type="InterPro" id="IPR036869">
    <property type="entry name" value="J_dom_sf"/>
</dbReference>
<evidence type="ECO:0000259" key="7">
    <source>
        <dbReference type="PROSITE" id="PS50157"/>
    </source>
</evidence>
<evidence type="ECO:0000313" key="8">
    <source>
        <dbReference type="EMBL" id="ETV78780.1"/>
    </source>
</evidence>
<dbReference type="SUPFAM" id="SSF46565">
    <property type="entry name" value="Chaperone J-domain"/>
    <property type="match status" value="1"/>
</dbReference>
<dbReference type="PRINTS" id="PR00625">
    <property type="entry name" value="JDOMAIN"/>
</dbReference>
<dbReference type="PANTHER" id="PTHR44029">
    <property type="entry name" value="DNAJ HOMOLOG SUBFAMILY C MEMBER 21"/>
    <property type="match status" value="1"/>
</dbReference>
<dbReference type="OrthoDB" id="10250354at2759"/>
<dbReference type="Gene3D" id="3.30.160.60">
    <property type="entry name" value="Classic Zinc Finger"/>
    <property type="match status" value="1"/>
</dbReference>
<feature type="compositionally biased region" description="Basic and acidic residues" evidence="5">
    <location>
        <begin position="372"/>
        <end position="394"/>
    </location>
</feature>
<dbReference type="SMART" id="SM00271">
    <property type="entry name" value="DnaJ"/>
    <property type="match status" value="1"/>
</dbReference>
<organism evidence="8">
    <name type="scientific">Aphanomyces astaci</name>
    <name type="common">Crayfish plague agent</name>
    <dbReference type="NCBI Taxonomy" id="112090"/>
    <lineage>
        <taxon>Eukaryota</taxon>
        <taxon>Sar</taxon>
        <taxon>Stramenopiles</taxon>
        <taxon>Oomycota</taxon>
        <taxon>Saprolegniomycetes</taxon>
        <taxon>Saprolegniales</taxon>
        <taxon>Verrucalvaceae</taxon>
        <taxon>Aphanomyces</taxon>
    </lineage>
</organism>
<evidence type="ECO:0008006" key="9">
    <source>
        <dbReference type="Google" id="ProtNLM"/>
    </source>
</evidence>
<dbReference type="VEuPathDB" id="FungiDB:H257_07612"/>
<dbReference type="SMART" id="SM00355">
    <property type="entry name" value="ZnF_C2H2"/>
    <property type="match status" value="2"/>
</dbReference>
<dbReference type="InterPro" id="IPR001623">
    <property type="entry name" value="DnaJ_domain"/>
</dbReference>